<keyword evidence="17" id="KW-1185">Reference proteome</keyword>
<keyword evidence="7 14" id="KW-0547">Nucleotide-binding</keyword>
<name>A0A7X2S330_9BACI</name>
<keyword evidence="6 14" id="KW-0548">Nucleotidyltransferase</keyword>
<dbReference type="InterPro" id="IPR023465">
    <property type="entry name" value="Riboflavin_kinase_dom_sf"/>
</dbReference>
<dbReference type="EMBL" id="WMIB01000002">
    <property type="protein sequence ID" value="MTH52788.1"/>
    <property type="molecule type" value="Genomic_DNA"/>
</dbReference>
<dbReference type="GO" id="GO:0009231">
    <property type="term" value="P:riboflavin biosynthetic process"/>
    <property type="evidence" value="ECO:0007669"/>
    <property type="project" value="InterPro"/>
</dbReference>
<dbReference type="FunFam" id="2.40.30.30:FF:000004">
    <property type="entry name" value="Riboflavin biosynthesis protein"/>
    <property type="match status" value="1"/>
</dbReference>
<dbReference type="InterPro" id="IPR014729">
    <property type="entry name" value="Rossmann-like_a/b/a_fold"/>
</dbReference>
<feature type="domain" description="Riboflavin kinase" evidence="15">
    <location>
        <begin position="184"/>
        <end position="311"/>
    </location>
</feature>
<dbReference type="EC" id="2.7.7.2" evidence="14"/>
<dbReference type="GO" id="GO:0003919">
    <property type="term" value="F:FMN adenylyltransferase activity"/>
    <property type="evidence" value="ECO:0007669"/>
    <property type="project" value="UniProtKB-UniRule"/>
</dbReference>
<proteinExistence type="inferred from homology"/>
<gene>
    <name evidence="16" type="primary">ribF</name>
    <name evidence="16" type="ORF">GKZ89_05145</name>
</gene>
<dbReference type="Gene3D" id="2.40.30.30">
    <property type="entry name" value="Riboflavin kinase-like"/>
    <property type="match status" value="1"/>
</dbReference>
<dbReference type="NCBIfam" id="TIGR00083">
    <property type="entry name" value="ribF"/>
    <property type="match status" value="1"/>
</dbReference>
<evidence type="ECO:0000256" key="10">
    <source>
        <dbReference type="ARBA" id="ARBA00022840"/>
    </source>
</evidence>
<evidence type="ECO:0000256" key="3">
    <source>
        <dbReference type="ARBA" id="ARBA00022630"/>
    </source>
</evidence>
<dbReference type="Pfam" id="PF01687">
    <property type="entry name" value="Flavokinase"/>
    <property type="match status" value="1"/>
</dbReference>
<dbReference type="Gene3D" id="3.40.50.620">
    <property type="entry name" value="HUPs"/>
    <property type="match status" value="1"/>
</dbReference>
<keyword evidence="3 14" id="KW-0285">Flavoprotein</keyword>
<keyword evidence="5 14" id="KW-0808">Transferase</keyword>
<evidence type="ECO:0000256" key="13">
    <source>
        <dbReference type="ARBA" id="ARBA00049494"/>
    </source>
</evidence>
<dbReference type="NCBIfam" id="NF004162">
    <property type="entry name" value="PRK05627.1-5"/>
    <property type="match status" value="1"/>
</dbReference>
<dbReference type="GO" id="GO:0009398">
    <property type="term" value="P:FMN biosynthetic process"/>
    <property type="evidence" value="ECO:0007669"/>
    <property type="project" value="UniProtKB-UniRule"/>
</dbReference>
<dbReference type="FunFam" id="3.40.50.620:FF:000021">
    <property type="entry name" value="Riboflavin biosynthesis protein"/>
    <property type="match status" value="1"/>
</dbReference>
<comment type="pathway">
    <text evidence="2 14">Cofactor biosynthesis; FMN biosynthesis; FMN from riboflavin (ATP route): step 1/1.</text>
</comment>
<dbReference type="SUPFAM" id="SSF52374">
    <property type="entry name" value="Nucleotidylyl transferase"/>
    <property type="match status" value="1"/>
</dbReference>
<dbReference type="NCBIfam" id="NF004161">
    <property type="entry name" value="PRK05627.1-4"/>
    <property type="match status" value="1"/>
</dbReference>
<dbReference type="UniPathway" id="UPA00276">
    <property type="reaction ID" value="UER00406"/>
</dbReference>
<evidence type="ECO:0000256" key="4">
    <source>
        <dbReference type="ARBA" id="ARBA00022643"/>
    </source>
</evidence>
<keyword evidence="4 14" id="KW-0288">FMN</keyword>
<dbReference type="GO" id="GO:0005524">
    <property type="term" value="F:ATP binding"/>
    <property type="evidence" value="ECO:0007669"/>
    <property type="project" value="UniProtKB-UniRule"/>
</dbReference>
<dbReference type="CDD" id="cd02064">
    <property type="entry name" value="FAD_synthetase_N"/>
    <property type="match status" value="1"/>
</dbReference>
<protein>
    <recommendedName>
        <fullName evidence="14">Riboflavin biosynthesis protein</fullName>
    </recommendedName>
    <domain>
        <recommendedName>
            <fullName evidence="14">Riboflavin kinase</fullName>
            <ecNumber evidence="14">2.7.1.26</ecNumber>
        </recommendedName>
        <alternativeName>
            <fullName evidence="14">Flavokinase</fullName>
        </alternativeName>
    </domain>
    <domain>
        <recommendedName>
            <fullName evidence="14">FMN adenylyltransferase</fullName>
            <ecNumber evidence="14">2.7.7.2</ecNumber>
        </recommendedName>
        <alternativeName>
            <fullName evidence="14">FAD pyrophosphorylase</fullName>
        </alternativeName>
        <alternativeName>
            <fullName evidence="14">FAD synthase</fullName>
        </alternativeName>
    </domain>
</protein>
<dbReference type="AlphaFoldDB" id="A0A7X2S330"/>
<sequence length="323" mass="36551">MQTYKISHPHQLQHEELKEMVLALGYFDGVHRGHRAVMETAREEAESMGAAWGVMTFHPHPSVVLRKQQVPEAITPLEDKIEMIAALGAEYLFIVDFSEAFSCLEPQEFIDQYIIGLNVKHVVAGFDFSYGKLGKGTMESMPFHSRGKFGQTTVSKMKDSERKISSTLIREVIRNGNVEYAAALLGRAYSGKGVVIHGDKRGRTIGFPTANIELQEGYIIPPTGVYAVAVKVKGTIHRGVCNIGYKPTFHKERAVKPGVEVHIFDFSGDIYDEQAEIFWYKRIRSEQKFSSADELISRIEKDKQAAEEYFHNRKEFLAFSQEQ</sequence>
<organism evidence="16 17">
    <name type="scientific">Metabacillus mangrovi</name>
    <dbReference type="NCBI Taxonomy" id="1491830"/>
    <lineage>
        <taxon>Bacteria</taxon>
        <taxon>Bacillati</taxon>
        <taxon>Bacillota</taxon>
        <taxon>Bacilli</taxon>
        <taxon>Bacillales</taxon>
        <taxon>Bacillaceae</taxon>
        <taxon>Metabacillus</taxon>
    </lineage>
</organism>
<comment type="similarity">
    <text evidence="14">Belongs to the ribF family.</text>
</comment>
<evidence type="ECO:0000256" key="8">
    <source>
        <dbReference type="ARBA" id="ARBA00022777"/>
    </source>
</evidence>
<dbReference type="InterPro" id="IPR015864">
    <property type="entry name" value="FAD_synthase"/>
</dbReference>
<dbReference type="InterPro" id="IPR002606">
    <property type="entry name" value="Riboflavin_kinase_bac"/>
</dbReference>
<dbReference type="EC" id="2.7.1.26" evidence="14"/>
<keyword evidence="11" id="KW-0511">Multifunctional enzyme</keyword>
<keyword evidence="8 14" id="KW-0418">Kinase</keyword>
<evidence type="ECO:0000256" key="14">
    <source>
        <dbReference type="PIRNR" id="PIRNR004491"/>
    </source>
</evidence>
<dbReference type="SUPFAM" id="SSF82114">
    <property type="entry name" value="Riboflavin kinase-like"/>
    <property type="match status" value="1"/>
</dbReference>
<comment type="catalytic activity">
    <reaction evidence="13 14">
        <text>FMN + ATP + H(+) = FAD + diphosphate</text>
        <dbReference type="Rhea" id="RHEA:17237"/>
        <dbReference type="ChEBI" id="CHEBI:15378"/>
        <dbReference type="ChEBI" id="CHEBI:30616"/>
        <dbReference type="ChEBI" id="CHEBI:33019"/>
        <dbReference type="ChEBI" id="CHEBI:57692"/>
        <dbReference type="ChEBI" id="CHEBI:58210"/>
        <dbReference type="EC" id="2.7.7.2"/>
    </reaction>
</comment>
<keyword evidence="9 14" id="KW-0274">FAD</keyword>
<dbReference type="GO" id="GO:0006747">
    <property type="term" value="P:FAD biosynthetic process"/>
    <property type="evidence" value="ECO:0007669"/>
    <property type="project" value="UniProtKB-UniRule"/>
</dbReference>
<evidence type="ECO:0000256" key="5">
    <source>
        <dbReference type="ARBA" id="ARBA00022679"/>
    </source>
</evidence>
<evidence type="ECO:0000256" key="7">
    <source>
        <dbReference type="ARBA" id="ARBA00022741"/>
    </source>
</evidence>
<reference evidence="16 17" key="1">
    <citation type="journal article" date="2017" name="Int. J. Syst. Evol. Microbiol.">
        <title>Bacillus mangrovi sp. nov., isolated from a sediment sample from a mangrove forest.</title>
        <authorList>
            <person name="Gupta V."/>
            <person name="Singh P.K."/>
            <person name="Korpole S."/>
            <person name="Tanuku N.R.S."/>
            <person name="Pinnaka A.K."/>
        </authorList>
    </citation>
    <scope>NUCLEOTIDE SEQUENCE [LARGE SCALE GENOMIC DNA]</scope>
    <source>
        <strain evidence="16 17">KCTC 33872</strain>
    </source>
</reference>
<evidence type="ECO:0000256" key="12">
    <source>
        <dbReference type="ARBA" id="ARBA00047880"/>
    </source>
</evidence>
<evidence type="ECO:0000256" key="1">
    <source>
        <dbReference type="ARBA" id="ARBA00004726"/>
    </source>
</evidence>
<comment type="caution">
    <text evidence="16">The sequence shown here is derived from an EMBL/GenBank/DDBJ whole genome shotgun (WGS) entry which is preliminary data.</text>
</comment>
<evidence type="ECO:0000259" key="15">
    <source>
        <dbReference type="SMART" id="SM00904"/>
    </source>
</evidence>
<dbReference type="UniPathway" id="UPA00277">
    <property type="reaction ID" value="UER00407"/>
</dbReference>
<dbReference type="InterPro" id="IPR015865">
    <property type="entry name" value="Riboflavin_kinase_bac/euk"/>
</dbReference>
<dbReference type="GO" id="GO:0008531">
    <property type="term" value="F:riboflavin kinase activity"/>
    <property type="evidence" value="ECO:0007669"/>
    <property type="project" value="UniProtKB-UniRule"/>
</dbReference>
<dbReference type="InterPro" id="IPR023468">
    <property type="entry name" value="Riboflavin_kinase"/>
</dbReference>
<evidence type="ECO:0000313" key="17">
    <source>
        <dbReference type="Proteomes" id="UP000434639"/>
    </source>
</evidence>
<accession>A0A7X2S330</accession>
<evidence type="ECO:0000256" key="9">
    <source>
        <dbReference type="ARBA" id="ARBA00022827"/>
    </source>
</evidence>
<evidence type="ECO:0000313" key="16">
    <source>
        <dbReference type="EMBL" id="MTH52788.1"/>
    </source>
</evidence>
<dbReference type="PANTHER" id="PTHR22749">
    <property type="entry name" value="RIBOFLAVIN KINASE/FMN ADENYLYLTRANSFERASE"/>
    <property type="match status" value="1"/>
</dbReference>
<keyword evidence="10 14" id="KW-0067">ATP-binding</keyword>
<evidence type="ECO:0000256" key="2">
    <source>
        <dbReference type="ARBA" id="ARBA00005201"/>
    </source>
</evidence>
<evidence type="ECO:0000256" key="6">
    <source>
        <dbReference type="ARBA" id="ARBA00022695"/>
    </source>
</evidence>
<dbReference type="PIRSF" id="PIRSF004491">
    <property type="entry name" value="FAD_Synth"/>
    <property type="match status" value="1"/>
</dbReference>
<dbReference type="SMART" id="SM00904">
    <property type="entry name" value="Flavokinase"/>
    <property type="match status" value="1"/>
</dbReference>
<dbReference type="RefSeq" id="WP_162356507.1">
    <property type="nucleotide sequence ID" value="NZ_WMIB01000002.1"/>
</dbReference>
<evidence type="ECO:0000256" key="11">
    <source>
        <dbReference type="ARBA" id="ARBA00023268"/>
    </source>
</evidence>
<dbReference type="PANTHER" id="PTHR22749:SF6">
    <property type="entry name" value="RIBOFLAVIN KINASE"/>
    <property type="match status" value="1"/>
</dbReference>
<comment type="catalytic activity">
    <reaction evidence="12 14">
        <text>riboflavin + ATP = FMN + ADP + H(+)</text>
        <dbReference type="Rhea" id="RHEA:14357"/>
        <dbReference type="ChEBI" id="CHEBI:15378"/>
        <dbReference type="ChEBI" id="CHEBI:30616"/>
        <dbReference type="ChEBI" id="CHEBI:57986"/>
        <dbReference type="ChEBI" id="CHEBI:58210"/>
        <dbReference type="ChEBI" id="CHEBI:456216"/>
        <dbReference type="EC" id="2.7.1.26"/>
    </reaction>
</comment>
<dbReference type="Pfam" id="PF06574">
    <property type="entry name" value="FAD_syn"/>
    <property type="match status" value="1"/>
</dbReference>
<dbReference type="Proteomes" id="UP000434639">
    <property type="component" value="Unassembled WGS sequence"/>
</dbReference>
<comment type="pathway">
    <text evidence="1 14">Cofactor biosynthesis; FAD biosynthesis; FAD from FMN: step 1/1.</text>
</comment>